<dbReference type="PRINTS" id="PR00724">
    <property type="entry name" value="CRBOXYPTASEC"/>
</dbReference>
<evidence type="ECO:0000313" key="8">
    <source>
        <dbReference type="EMBL" id="KAF5338392.1"/>
    </source>
</evidence>
<evidence type="ECO:0000256" key="4">
    <source>
        <dbReference type="ARBA" id="ARBA00022801"/>
    </source>
</evidence>
<dbReference type="InterPro" id="IPR029058">
    <property type="entry name" value="AB_hydrolase_fold"/>
</dbReference>
<dbReference type="AlphaFoldDB" id="A0A8H5CD98"/>
<dbReference type="EMBL" id="JAACJK010000014">
    <property type="protein sequence ID" value="KAF5338392.1"/>
    <property type="molecule type" value="Genomic_DNA"/>
</dbReference>
<evidence type="ECO:0000256" key="2">
    <source>
        <dbReference type="ARBA" id="ARBA00022645"/>
    </source>
</evidence>
<keyword evidence="2 6" id="KW-0121">Carboxypeptidase</keyword>
<comment type="similarity">
    <text evidence="1 6">Belongs to the peptidase S10 family.</text>
</comment>
<feature type="region of interest" description="Disordered" evidence="7">
    <location>
        <begin position="613"/>
        <end position="641"/>
    </location>
</feature>
<keyword evidence="9" id="KW-1185">Reference proteome</keyword>
<feature type="chain" id="PRO_5034842237" description="Carboxypeptidase" evidence="6">
    <location>
        <begin position="21"/>
        <end position="641"/>
    </location>
</feature>
<keyword evidence="5" id="KW-0325">Glycoprotein</keyword>
<dbReference type="Proteomes" id="UP000541558">
    <property type="component" value="Unassembled WGS sequence"/>
</dbReference>
<dbReference type="GO" id="GO:0006508">
    <property type="term" value="P:proteolysis"/>
    <property type="evidence" value="ECO:0007669"/>
    <property type="project" value="UniProtKB-KW"/>
</dbReference>
<feature type="compositionally biased region" description="Low complexity" evidence="7">
    <location>
        <begin position="613"/>
        <end position="624"/>
    </location>
</feature>
<evidence type="ECO:0000256" key="7">
    <source>
        <dbReference type="SAM" id="MobiDB-lite"/>
    </source>
</evidence>
<dbReference type="InterPro" id="IPR001563">
    <property type="entry name" value="Peptidase_S10"/>
</dbReference>
<name>A0A8H5CD98_9AGAR</name>
<sequence>MHPSGALLSLALALLPLGACQSTALPSSWPQDYPGKPSGDFSPSWQNYFRVTDPLPNVTFPLGQNYAGNLPVNRASPNNTLFFWGFEKTAGSLTATASRRSEEPWAIWLNGGPGSSSMYGFFFENGPIAMSSDYKLSKNQYSWDKLVDYFWIDQPVGVGHATATADGYVHDEDQIGRDFMGFLSNLVKVFPSLKTRPLHLTGESYAGMYIPYILKAYFEMSNPPVKIENIVIGDGTVAYGVVWNLLPALSVIETFPQLIGYDPEVYKYFKQQSHLCGYDLNMTYPQTAPLPDVPLQQPRDRKIPWQLAQQNQKGLHLYHTLAKRYEESDIKTLKRRDRELGRDLWKRDLSLRTNGTLDPWYGCFLWDMVMDYALNYTYPWNDVQNIDVYDLSDVLNPPENKDASIFLNDPAVRKALHAPTSKNWALSTPHVFGGAMDPSPEPASFLDALAANASAKNVGVIMYSGNNDFLIPHLGTEVVIQNTTFGGARGFSKKPSTPWYDDSGKFAGIIHQERGWKYALFYGTGHLVPAVTPKAAYKFVRDFVLGSNPLGSVVTLPGGVKTLVGEDPKYAGQNLQAADELYLGAGKTESSWVAPAATRSAWKSFIATETATTTSSKTTSTKTSITKKHFHRAQRTGEPEP</sequence>
<comment type="caution">
    <text evidence="8">The sequence shown here is derived from an EMBL/GenBank/DDBJ whole genome shotgun (WGS) entry which is preliminary data.</text>
</comment>
<dbReference type="PANTHER" id="PTHR11802:SF479">
    <property type="entry name" value="CARBOXYPEPTIDASE"/>
    <property type="match status" value="1"/>
</dbReference>
<dbReference type="GO" id="GO:0004185">
    <property type="term" value="F:serine-type carboxypeptidase activity"/>
    <property type="evidence" value="ECO:0007669"/>
    <property type="project" value="UniProtKB-UniRule"/>
</dbReference>
<accession>A0A8H5CD98</accession>
<evidence type="ECO:0000313" key="9">
    <source>
        <dbReference type="Proteomes" id="UP000541558"/>
    </source>
</evidence>
<dbReference type="PROSITE" id="PS00131">
    <property type="entry name" value="CARBOXYPEPT_SER_SER"/>
    <property type="match status" value="1"/>
</dbReference>
<keyword evidence="4 6" id="KW-0378">Hydrolase</keyword>
<feature type="compositionally biased region" description="Basic residues" evidence="7">
    <location>
        <begin position="625"/>
        <end position="634"/>
    </location>
</feature>
<dbReference type="SUPFAM" id="SSF53474">
    <property type="entry name" value="alpha/beta-Hydrolases"/>
    <property type="match status" value="1"/>
</dbReference>
<dbReference type="EC" id="3.4.16.-" evidence="6"/>
<proteinExistence type="inferred from homology"/>
<evidence type="ECO:0000256" key="3">
    <source>
        <dbReference type="ARBA" id="ARBA00022670"/>
    </source>
</evidence>
<evidence type="ECO:0000256" key="1">
    <source>
        <dbReference type="ARBA" id="ARBA00009431"/>
    </source>
</evidence>
<keyword evidence="6" id="KW-0732">Signal</keyword>
<feature type="signal peptide" evidence="6">
    <location>
        <begin position="1"/>
        <end position="20"/>
    </location>
</feature>
<keyword evidence="3 6" id="KW-0645">Protease</keyword>
<organism evidence="8 9">
    <name type="scientific">Ephemerocybe angulata</name>
    <dbReference type="NCBI Taxonomy" id="980116"/>
    <lineage>
        <taxon>Eukaryota</taxon>
        <taxon>Fungi</taxon>
        <taxon>Dikarya</taxon>
        <taxon>Basidiomycota</taxon>
        <taxon>Agaricomycotina</taxon>
        <taxon>Agaricomycetes</taxon>
        <taxon>Agaricomycetidae</taxon>
        <taxon>Agaricales</taxon>
        <taxon>Agaricineae</taxon>
        <taxon>Psathyrellaceae</taxon>
        <taxon>Ephemerocybe</taxon>
    </lineage>
</organism>
<dbReference type="Gene3D" id="3.40.50.1820">
    <property type="entry name" value="alpha/beta hydrolase"/>
    <property type="match status" value="1"/>
</dbReference>
<protein>
    <recommendedName>
        <fullName evidence="6">Carboxypeptidase</fullName>
        <ecNumber evidence="6">3.4.16.-</ecNumber>
    </recommendedName>
</protein>
<dbReference type="PANTHER" id="PTHR11802">
    <property type="entry name" value="SERINE PROTEASE FAMILY S10 SERINE CARBOXYPEPTIDASE"/>
    <property type="match status" value="1"/>
</dbReference>
<evidence type="ECO:0000256" key="5">
    <source>
        <dbReference type="ARBA" id="ARBA00023180"/>
    </source>
</evidence>
<evidence type="ECO:0000256" key="6">
    <source>
        <dbReference type="RuleBase" id="RU361156"/>
    </source>
</evidence>
<dbReference type="OrthoDB" id="443318at2759"/>
<gene>
    <name evidence="8" type="ORF">D9611_012516</name>
</gene>
<reference evidence="8 9" key="1">
    <citation type="journal article" date="2020" name="ISME J.">
        <title>Uncovering the hidden diversity of litter-decomposition mechanisms in mushroom-forming fungi.</title>
        <authorList>
            <person name="Floudas D."/>
            <person name="Bentzer J."/>
            <person name="Ahren D."/>
            <person name="Johansson T."/>
            <person name="Persson P."/>
            <person name="Tunlid A."/>
        </authorList>
    </citation>
    <scope>NUCLEOTIDE SEQUENCE [LARGE SCALE GENOMIC DNA]</scope>
    <source>
        <strain evidence="8 9">CBS 175.51</strain>
    </source>
</reference>
<dbReference type="InterPro" id="IPR018202">
    <property type="entry name" value="Ser_caboxypep_ser_AS"/>
</dbReference>
<dbReference type="Pfam" id="PF00450">
    <property type="entry name" value="Peptidase_S10"/>
    <property type="match status" value="1"/>
</dbReference>